<dbReference type="SUPFAM" id="SSF54631">
    <property type="entry name" value="CBS-domain pair"/>
    <property type="match status" value="1"/>
</dbReference>
<dbReference type="InterPro" id="IPR000644">
    <property type="entry name" value="CBS_dom"/>
</dbReference>
<dbReference type="GO" id="GO:0005794">
    <property type="term" value="C:Golgi apparatus"/>
    <property type="evidence" value="ECO:0007669"/>
    <property type="project" value="TreeGrafter"/>
</dbReference>
<evidence type="ECO:0000256" key="1">
    <source>
        <dbReference type="ARBA" id="ARBA00004141"/>
    </source>
</evidence>
<proteinExistence type="inferred from homology"/>
<comment type="similarity">
    <text evidence="9">Belongs to the chloride channel (TC 2.A.49) family.</text>
</comment>
<dbReference type="PANTHER" id="PTHR45711:SF6">
    <property type="entry name" value="CHLORIDE CHANNEL PROTEIN"/>
    <property type="match status" value="1"/>
</dbReference>
<reference evidence="11 12" key="1">
    <citation type="journal article" date="2023" name="Nat. Commun.">
        <title>Origin of minicircular mitochondrial genomes in red algae.</title>
        <authorList>
            <person name="Lee Y."/>
            <person name="Cho C.H."/>
            <person name="Lee Y.M."/>
            <person name="Park S.I."/>
            <person name="Yang J.H."/>
            <person name="West J.A."/>
            <person name="Bhattacharya D."/>
            <person name="Yoon H.S."/>
        </authorList>
    </citation>
    <scope>NUCLEOTIDE SEQUENCE [LARGE SCALE GENOMIC DNA]</scope>
    <source>
        <strain evidence="11 12">CCMP1338</strain>
        <tissue evidence="11">Whole cell</tissue>
    </source>
</reference>
<feature type="transmembrane region" description="Helical" evidence="9">
    <location>
        <begin position="232"/>
        <end position="255"/>
    </location>
</feature>
<dbReference type="Pfam" id="PF00654">
    <property type="entry name" value="Voltage_CLC"/>
    <property type="match status" value="1"/>
</dbReference>
<dbReference type="GO" id="GO:0005769">
    <property type="term" value="C:early endosome"/>
    <property type="evidence" value="ECO:0007669"/>
    <property type="project" value="TreeGrafter"/>
</dbReference>
<feature type="transmembrane region" description="Helical" evidence="9">
    <location>
        <begin position="295"/>
        <end position="318"/>
    </location>
</feature>
<dbReference type="SMART" id="SM00116">
    <property type="entry name" value="CBS"/>
    <property type="match status" value="2"/>
</dbReference>
<evidence type="ECO:0000256" key="2">
    <source>
        <dbReference type="ARBA" id="ARBA00022448"/>
    </source>
</evidence>
<keyword evidence="7 9" id="KW-0868">Chloride</keyword>
<keyword evidence="6 9" id="KW-0472">Membrane</keyword>
<dbReference type="Pfam" id="PF00571">
    <property type="entry name" value="CBS"/>
    <property type="match status" value="1"/>
</dbReference>
<comment type="caution">
    <text evidence="9">Lacks conserved residue(s) required for the propagation of feature annotation.</text>
</comment>
<dbReference type="Proteomes" id="UP001157974">
    <property type="component" value="Unassembled WGS sequence"/>
</dbReference>
<feature type="transmembrane region" description="Helical" evidence="9">
    <location>
        <begin position="110"/>
        <end position="130"/>
    </location>
</feature>
<dbReference type="AlphaFoldDB" id="A0AAV8URH3"/>
<feature type="domain" description="CBS" evidence="10">
    <location>
        <begin position="637"/>
        <end position="698"/>
    </location>
</feature>
<evidence type="ECO:0000256" key="3">
    <source>
        <dbReference type="ARBA" id="ARBA00022692"/>
    </source>
</evidence>
<gene>
    <name evidence="11" type="ORF">NDN08_001679</name>
</gene>
<evidence type="ECO:0000313" key="12">
    <source>
        <dbReference type="Proteomes" id="UP001157974"/>
    </source>
</evidence>
<dbReference type="PROSITE" id="PS51371">
    <property type="entry name" value="CBS"/>
    <property type="match status" value="1"/>
</dbReference>
<dbReference type="InterPro" id="IPR046342">
    <property type="entry name" value="CBS_dom_sf"/>
</dbReference>
<feature type="transmembrane region" description="Helical" evidence="9">
    <location>
        <begin position="330"/>
        <end position="346"/>
    </location>
</feature>
<evidence type="ECO:0000256" key="4">
    <source>
        <dbReference type="ARBA" id="ARBA00022989"/>
    </source>
</evidence>
<comment type="subcellular location">
    <subcellularLocation>
        <location evidence="1 9">Membrane</location>
        <topology evidence="1 9">Multi-pass membrane protein</topology>
    </subcellularLocation>
</comment>
<keyword evidence="2 9" id="KW-0813">Transport</keyword>
<dbReference type="PANTHER" id="PTHR45711">
    <property type="entry name" value="CHLORIDE CHANNEL PROTEIN"/>
    <property type="match status" value="1"/>
</dbReference>
<dbReference type="PRINTS" id="PR00762">
    <property type="entry name" value="CLCHANNEL"/>
</dbReference>
<name>A0AAV8URH3_9RHOD</name>
<dbReference type="Gene3D" id="3.10.580.10">
    <property type="entry name" value="CBS-domain"/>
    <property type="match status" value="1"/>
</dbReference>
<dbReference type="Gene3D" id="1.10.3080.10">
    <property type="entry name" value="Clc chloride channel"/>
    <property type="match status" value="1"/>
</dbReference>
<evidence type="ECO:0000256" key="9">
    <source>
        <dbReference type="RuleBase" id="RU361221"/>
    </source>
</evidence>
<organism evidence="11 12">
    <name type="scientific">Rhodosorus marinus</name>
    <dbReference type="NCBI Taxonomy" id="101924"/>
    <lineage>
        <taxon>Eukaryota</taxon>
        <taxon>Rhodophyta</taxon>
        <taxon>Stylonematophyceae</taxon>
        <taxon>Stylonematales</taxon>
        <taxon>Stylonemataceae</taxon>
        <taxon>Rhodosorus</taxon>
    </lineage>
</organism>
<evidence type="ECO:0000256" key="7">
    <source>
        <dbReference type="ARBA" id="ARBA00023214"/>
    </source>
</evidence>
<evidence type="ECO:0000259" key="10">
    <source>
        <dbReference type="PROSITE" id="PS51371"/>
    </source>
</evidence>
<sequence length="796" mass="87525">MSGRILMSGYAYSIPLKLVFGDGVDWCRSHYGAVQRNPDTRRDGHSFHTATNQDSRRSHDSYFRLRKRAASQDLGAVRAGDFKVIDFINAPKRASVVEIEQKQPHGRNFWVYYLILLLVGIGTGTIAMVMDLSVTYLESLRYGICIRSPLLSKEICCDGSRSLGNCAGFVEWRTLVSGAFNLDTKMNLPFLGFLIPLLVAIGYVCCSAYLVQRFAPYAAGSGLSEVKAVLNGTVMSGFLSGWTLIIKVVGLGLSVASGLNAGKEGPFVHLSSCLAFTIARLFKRFREDEALLREVLTCACAAGVAVAFAAPIGGVLFALEESSSYYASRVLWRSFFCAAVATLVLMRTNPFFDGKLVLFEVQYDLHWFWFEIIGFALIGAIGGLVGHLFTVLNIHYQKLKAKWTFLDSHAILEVFVVIVITHIANHPIWFLKMSNNQILKSLFTSCQNIALDGDSDSFRVTKLLCDPRSNGELIKVLSVSVLNKFLLTLITFGVKVPAGLFIPSLTLGASVGRLGGTFIQHLTDAYPNWRLFRECDSTSACVDGAIYAIVGAAAVLAGVTQVSLSLCVVMIELTGGLSHLLPVVVAVLSAKMVTNLFGSPSIYDSIVHVNRYPYLDVNIDLDIRKASEFELRAKDIMRTNLHVIKASGTRLVELEEMLACLTFNGFPVVDNLVDKRLVGYLSRTELIRAVSIAQEQSSSPASIVSLVPDETTLDSQLIEIAEQGSPKVLNFSKYLDSYVPLVFEDTSVFQVYGLFCKLGIRYCCVQTGGKLRGVISKKDMIAYLDVSEEIVQNYFV</sequence>
<dbReference type="InterPro" id="IPR014743">
    <property type="entry name" value="Cl-channel_core"/>
</dbReference>
<feature type="transmembrane region" description="Helical" evidence="9">
    <location>
        <begin position="190"/>
        <end position="211"/>
    </location>
</feature>
<feature type="transmembrane region" description="Helical" evidence="9">
    <location>
        <begin position="367"/>
        <end position="390"/>
    </location>
</feature>
<keyword evidence="8" id="KW-0129">CBS domain</keyword>
<dbReference type="GO" id="GO:0005886">
    <property type="term" value="C:plasma membrane"/>
    <property type="evidence" value="ECO:0007669"/>
    <property type="project" value="TreeGrafter"/>
</dbReference>
<comment type="caution">
    <text evidence="11">The sequence shown here is derived from an EMBL/GenBank/DDBJ whole genome shotgun (WGS) entry which is preliminary data.</text>
</comment>
<keyword evidence="4 9" id="KW-1133">Transmembrane helix</keyword>
<evidence type="ECO:0000256" key="6">
    <source>
        <dbReference type="ARBA" id="ARBA00023136"/>
    </source>
</evidence>
<evidence type="ECO:0000256" key="8">
    <source>
        <dbReference type="PROSITE-ProRule" id="PRU00703"/>
    </source>
</evidence>
<feature type="transmembrane region" description="Helical" evidence="9">
    <location>
        <begin position="410"/>
        <end position="431"/>
    </location>
</feature>
<keyword evidence="3 9" id="KW-0812">Transmembrane</keyword>
<evidence type="ECO:0000313" key="11">
    <source>
        <dbReference type="EMBL" id="KAJ8905170.1"/>
    </source>
</evidence>
<dbReference type="EMBL" id="JAMWBK010000005">
    <property type="protein sequence ID" value="KAJ8905170.1"/>
    <property type="molecule type" value="Genomic_DNA"/>
</dbReference>
<dbReference type="InterPro" id="IPR001807">
    <property type="entry name" value="ClC"/>
</dbReference>
<keyword evidence="12" id="KW-1185">Reference proteome</keyword>
<evidence type="ECO:0000256" key="5">
    <source>
        <dbReference type="ARBA" id="ARBA00023065"/>
    </source>
</evidence>
<accession>A0AAV8URH3</accession>
<protein>
    <recommendedName>
        <fullName evidence="9">Chloride channel protein</fullName>
    </recommendedName>
</protein>
<keyword evidence="5 9" id="KW-0406">Ion transport</keyword>
<dbReference type="GO" id="GO:0005247">
    <property type="term" value="F:voltage-gated chloride channel activity"/>
    <property type="evidence" value="ECO:0007669"/>
    <property type="project" value="TreeGrafter"/>
</dbReference>
<dbReference type="SUPFAM" id="SSF81340">
    <property type="entry name" value="Clc chloride channel"/>
    <property type="match status" value="1"/>
</dbReference>